<dbReference type="RefSeq" id="WP_169254559.1">
    <property type="nucleotide sequence ID" value="NZ_WTVN01000002.1"/>
</dbReference>
<protein>
    <submittedName>
        <fullName evidence="3">Uncharacterized protein</fullName>
    </submittedName>
</protein>
<dbReference type="EMBL" id="WTVN01000002">
    <property type="protein sequence ID" value="NMG42648.1"/>
    <property type="molecule type" value="Genomic_DNA"/>
</dbReference>
<dbReference type="Pfam" id="PF18154">
    <property type="entry name" value="pPIWI_RE_REase"/>
    <property type="match status" value="1"/>
</dbReference>
<sequence length="433" mass="49275">MFAVRLQQLVGGAIRGWKIRAAAFLGITRPTLDRYLRYEAEGRLSAIPEAILAKVGIHADGEAATAPPRHEAGGSPYDMVNLLAAGLCRLQEHVDQHGHIQAPYPEALLRGFNLAAALNIERGTSYPVDLASLVRNAMSPIFEWCPEYGDGQESESFFASLLIEAGAVTPDCISMAGLAEADAEEMFYQRLIAACSEIDEAHGQAFYSEWRRAVIENPVAESHAVFLVRYETLRAWTSMTRQLVDFFYERIPEIHAEDGKIALCPLSGTRLRKNRNRWATEMRDPAAEKMLRERGPRYIDHTPATLELKRPVRVFWALPGWHELRLHEAVMERGWKSLLWPEFDKYDLLVSRPGKTRFAIDVKDHLSPLSLARSLGNVERRRRQKRVLVIPDYLRERLPLYKTVFRRARRSALMEPEVIMTVSEFLDVLEGQE</sequence>
<keyword evidence="4" id="KW-1185">Reference proteome</keyword>
<name>A0ABX1PT56_9RHOO</name>
<dbReference type="InterPro" id="IPR040828">
    <property type="entry name" value="pPIWI_RE_REase"/>
</dbReference>
<dbReference type="InterPro" id="IPR041191">
    <property type="entry name" value="pPIWI_RE_Y"/>
</dbReference>
<gene>
    <name evidence="3" type="ORF">GPA22_02725</name>
</gene>
<evidence type="ECO:0000259" key="2">
    <source>
        <dbReference type="Pfam" id="PF18156"/>
    </source>
</evidence>
<evidence type="ECO:0000313" key="3">
    <source>
        <dbReference type="EMBL" id="NMG42648.1"/>
    </source>
</evidence>
<dbReference type="Pfam" id="PF18156">
    <property type="entry name" value="pPIWI_RE_Y"/>
    <property type="match status" value="1"/>
</dbReference>
<evidence type="ECO:0000259" key="1">
    <source>
        <dbReference type="Pfam" id="PF18154"/>
    </source>
</evidence>
<feature type="domain" description="REase associating with pPIWI RE" evidence="1">
    <location>
        <begin position="320"/>
        <end position="427"/>
    </location>
</feature>
<organism evidence="3 4">
    <name type="scientific">Aromatoleum toluvorans</name>
    <dbReference type="NCBI Taxonomy" id="92002"/>
    <lineage>
        <taxon>Bacteria</taxon>
        <taxon>Pseudomonadati</taxon>
        <taxon>Pseudomonadota</taxon>
        <taxon>Betaproteobacteria</taxon>
        <taxon>Rhodocyclales</taxon>
        <taxon>Rhodocyclaceae</taxon>
        <taxon>Aromatoleum</taxon>
    </lineage>
</organism>
<reference evidence="3 4" key="1">
    <citation type="submission" date="2019-12" db="EMBL/GenBank/DDBJ databases">
        <title>Comparative genomics gives insights into the taxonomy of the Azoarcus-Aromatoleum group and reveals separate origins of nif in the plant-associated Azoarcus and non-plant-associated Aromatoleum sub-groups.</title>
        <authorList>
            <person name="Lafos M."/>
            <person name="Maluk M."/>
            <person name="Batista M."/>
            <person name="Junghare M."/>
            <person name="Carmona M."/>
            <person name="Faoro H."/>
            <person name="Cruz L.M."/>
            <person name="Battistoni F."/>
            <person name="De Souza E."/>
            <person name="Pedrosa F."/>
            <person name="Chen W.-M."/>
            <person name="Poole P.S."/>
            <person name="Dixon R.A."/>
            <person name="James E.K."/>
        </authorList>
    </citation>
    <scope>NUCLEOTIDE SEQUENCE [LARGE SCALE GENOMIC DNA]</scope>
    <source>
        <strain evidence="3 4">Td21</strain>
    </source>
</reference>
<evidence type="ECO:0000313" key="4">
    <source>
        <dbReference type="Proteomes" id="UP000623795"/>
    </source>
</evidence>
<proteinExistence type="predicted"/>
<feature type="domain" description="pPIWI-RE three-gene island" evidence="2">
    <location>
        <begin position="79"/>
        <end position="219"/>
    </location>
</feature>
<comment type="caution">
    <text evidence="3">The sequence shown here is derived from an EMBL/GenBank/DDBJ whole genome shotgun (WGS) entry which is preliminary data.</text>
</comment>
<accession>A0ABX1PT56</accession>
<dbReference type="Proteomes" id="UP000623795">
    <property type="component" value="Unassembled WGS sequence"/>
</dbReference>